<name>A0AAD9ANU8_9PEZI</name>
<dbReference type="AlphaFoldDB" id="A0AAD9ANU8"/>
<organism evidence="2 3">
    <name type="scientific">Colletotrichum chrysophilum</name>
    <dbReference type="NCBI Taxonomy" id="1836956"/>
    <lineage>
        <taxon>Eukaryota</taxon>
        <taxon>Fungi</taxon>
        <taxon>Dikarya</taxon>
        <taxon>Ascomycota</taxon>
        <taxon>Pezizomycotina</taxon>
        <taxon>Sordariomycetes</taxon>
        <taxon>Hypocreomycetidae</taxon>
        <taxon>Glomerellales</taxon>
        <taxon>Glomerellaceae</taxon>
        <taxon>Colletotrichum</taxon>
        <taxon>Colletotrichum gloeosporioides species complex</taxon>
    </lineage>
</organism>
<evidence type="ECO:0000313" key="2">
    <source>
        <dbReference type="EMBL" id="KAK1849079.1"/>
    </source>
</evidence>
<proteinExistence type="predicted"/>
<sequence length="133" mass="14701">MQQAILATNTSQESPIQVTNRRGRRHISKCRHGRAAKQRAKPLRCTRGIPALMSSFVIPGANCAHLPNSHPTPAFNSQRSADRRESQLDNSTASSFPGPSGRQGRESIVGNRHIPARFFTVLFSQLIFKLSQP</sequence>
<feature type="compositionally biased region" description="Polar residues" evidence="1">
    <location>
        <begin position="69"/>
        <end position="79"/>
    </location>
</feature>
<protein>
    <submittedName>
        <fullName evidence="2">Uncharacterized protein</fullName>
    </submittedName>
</protein>
<feature type="compositionally biased region" description="Polar residues" evidence="1">
    <location>
        <begin position="1"/>
        <end position="20"/>
    </location>
</feature>
<feature type="compositionally biased region" description="Polar residues" evidence="1">
    <location>
        <begin position="88"/>
        <end position="97"/>
    </location>
</feature>
<keyword evidence="3" id="KW-1185">Reference proteome</keyword>
<feature type="region of interest" description="Disordered" evidence="1">
    <location>
        <begin position="1"/>
        <end position="24"/>
    </location>
</feature>
<feature type="region of interest" description="Disordered" evidence="1">
    <location>
        <begin position="67"/>
        <end position="107"/>
    </location>
</feature>
<accession>A0AAD9ANU8</accession>
<dbReference type="Proteomes" id="UP001243330">
    <property type="component" value="Unassembled WGS sequence"/>
</dbReference>
<comment type="caution">
    <text evidence="2">The sequence shown here is derived from an EMBL/GenBank/DDBJ whole genome shotgun (WGS) entry which is preliminary data.</text>
</comment>
<dbReference type="EMBL" id="JAQOWY010000153">
    <property type="protein sequence ID" value="KAK1849079.1"/>
    <property type="molecule type" value="Genomic_DNA"/>
</dbReference>
<gene>
    <name evidence="2" type="ORF">CCHR01_08270</name>
</gene>
<evidence type="ECO:0000313" key="3">
    <source>
        <dbReference type="Proteomes" id="UP001243330"/>
    </source>
</evidence>
<evidence type="ECO:0000256" key="1">
    <source>
        <dbReference type="SAM" id="MobiDB-lite"/>
    </source>
</evidence>
<reference evidence="2" key="1">
    <citation type="submission" date="2023-01" db="EMBL/GenBank/DDBJ databases">
        <title>Colletotrichum chrysophilum M932 genome sequence.</title>
        <authorList>
            <person name="Baroncelli R."/>
        </authorList>
    </citation>
    <scope>NUCLEOTIDE SEQUENCE</scope>
    <source>
        <strain evidence="2">M932</strain>
    </source>
</reference>